<accession>A0AAU9QZX4</accession>
<protein>
    <submittedName>
        <fullName evidence="1">Uncharacterized protein</fullName>
    </submittedName>
</protein>
<dbReference type="Proteomes" id="UP001295462">
    <property type="component" value="Unassembled WGS sequence"/>
</dbReference>
<dbReference type="AlphaFoldDB" id="A0AAU9QZX4"/>
<comment type="caution">
    <text evidence="1">The sequence shown here is derived from an EMBL/GenBank/DDBJ whole genome shotgun (WGS) entry which is preliminary data.</text>
</comment>
<sequence>MRISLDSARFNHHESELLNYDRIQANPDVRAPPRRSIRYNGKELCPIVRMTFCLSKGAR</sequence>
<evidence type="ECO:0000313" key="2">
    <source>
        <dbReference type="Proteomes" id="UP001295462"/>
    </source>
</evidence>
<organism evidence="1 2">
    <name type="scientific">Vibrio jasicida</name>
    <dbReference type="NCBI Taxonomy" id="766224"/>
    <lineage>
        <taxon>Bacteria</taxon>
        <taxon>Pseudomonadati</taxon>
        <taxon>Pseudomonadota</taxon>
        <taxon>Gammaproteobacteria</taxon>
        <taxon>Vibrionales</taxon>
        <taxon>Vibrionaceae</taxon>
        <taxon>Vibrio</taxon>
    </lineage>
</organism>
<proteinExistence type="predicted"/>
<evidence type="ECO:0000313" key="1">
    <source>
        <dbReference type="EMBL" id="CAH1603778.1"/>
    </source>
</evidence>
<name>A0AAU9QZX4_9VIBR</name>
<gene>
    <name evidence="1" type="ORF">THF1A12_80156</name>
</gene>
<reference evidence="1" key="1">
    <citation type="submission" date="2022-01" db="EMBL/GenBank/DDBJ databases">
        <authorList>
            <person name="Lagorce A."/>
        </authorList>
    </citation>
    <scope>NUCLEOTIDE SEQUENCE</scope>
    <source>
        <strain evidence="1">Th15_F1_A12</strain>
    </source>
</reference>
<dbReference type="EMBL" id="CAKMUD010000138">
    <property type="protein sequence ID" value="CAH1603778.1"/>
    <property type="molecule type" value="Genomic_DNA"/>
</dbReference>